<name>A0A7D8AKS6_9MICO</name>
<sequence length="558" mass="60367">MSFPLAEPEPLAPGTLRVTPLGGLGEVGRNMTTFEYEGKILIVDCGVLFPEEHQPGVDLILPDFEPIKHRLDDVVGVVLTHGHEDHIGAVPYLLRLKQDIPLIGSGLTLALVEAKLKEHRIKPFTLTVTEGQRENVGPFDLEFVAVNHSIPDALAVAIRTPAGLALATGDFKMDQLPLDGRITDLRAFARLGEEGVDLFLVDSTNADVPGFTPTERSIGPVLEQVIGKASRRVIVASFSSHVHRVQQVIDAAHAHGRRVAFLGRSMVRNMTIAEQLGYLKVPANVLIDYKKARDLPDDRIVYMSTGSQGEPMAVLSRMANLDHAIEPGEGDTVILASSLIPGNENAVYRVIDGLTKLGANVVHKANAQVHVSGHAAAGELIYCYNILKPRNVLPVHGEYRHLIANAKLAQATGIPEERTIVGGNGTIIDLRDGEARVAGQLDIGFVYVDGSTVGGITDADLKDRRILGEEGFVSVIVVVDSSTGRIISGPEIHARGVAEDDSVFDDITPKIVAALEEAARNGVRDNHALSQIIRRTIGRWVNQKLRRRPMIVPLVIEA</sequence>
<evidence type="ECO:0000256" key="3">
    <source>
        <dbReference type="ARBA" id="ARBA00022723"/>
    </source>
</evidence>
<dbReference type="GO" id="GO:0006364">
    <property type="term" value="P:rRNA processing"/>
    <property type="evidence" value="ECO:0007669"/>
    <property type="project" value="UniProtKB-UniRule"/>
</dbReference>
<dbReference type="Pfam" id="PF07521">
    <property type="entry name" value="RMMBL"/>
    <property type="match status" value="1"/>
</dbReference>
<dbReference type="Gene3D" id="3.40.50.10710">
    <property type="entry name" value="Metallo-hydrolase/oxidoreductase"/>
    <property type="match status" value="1"/>
</dbReference>
<keyword evidence="2 9" id="KW-0540">Nuclease</keyword>
<feature type="binding site" evidence="12">
    <location>
        <position position="148"/>
    </location>
    <ligand>
        <name>Zn(2+)</name>
        <dbReference type="ChEBI" id="CHEBI:29105"/>
        <label>1</label>
        <note>catalytic</note>
    </ligand>
</feature>
<feature type="binding site" evidence="12">
    <location>
        <position position="396"/>
    </location>
    <ligand>
        <name>Zn(2+)</name>
        <dbReference type="ChEBI" id="CHEBI:29105"/>
        <label>1</label>
        <note>catalytic</note>
    </ligand>
</feature>
<keyword evidence="1 9" id="KW-0963">Cytoplasm</keyword>
<comment type="cofactor">
    <cofactor evidence="12">
        <name>Zn(2+)</name>
        <dbReference type="ChEBI" id="CHEBI:29105"/>
    </cofactor>
    <text evidence="12">Binds 2 Zn(2+) ions per subunit. It is not clear if Zn(2+) or Mg(2+) is physiologically important.</text>
</comment>
<evidence type="ECO:0000256" key="7">
    <source>
        <dbReference type="ARBA" id="ARBA00022839"/>
    </source>
</evidence>
<keyword evidence="9" id="KW-0698">rRNA processing</keyword>
<dbReference type="InterPro" id="IPR055132">
    <property type="entry name" value="RNase_J_b_CASP"/>
</dbReference>
<dbReference type="Pfam" id="PF00753">
    <property type="entry name" value="Lactamase_B"/>
    <property type="match status" value="1"/>
</dbReference>
<evidence type="ECO:0000256" key="6">
    <source>
        <dbReference type="ARBA" id="ARBA00022833"/>
    </source>
</evidence>
<feature type="binding site" evidence="12">
    <location>
        <position position="81"/>
    </location>
    <ligand>
        <name>Zn(2+)</name>
        <dbReference type="ChEBI" id="CHEBI:29105"/>
        <label>1</label>
        <note>catalytic</note>
    </ligand>
</feature>
<feature type="binding site" evidence="11">
    <location>
        <begin position="239"/>
        <end position="241"/>
    </location>
    <ligand>
        <name>substrate</name>
    </ligand>
</feature>
<dbReference type="GO" id="GO:0003723">
    <property type="term" value="F:RNA binding"/>
    <property type="evidence" value="ECO:0007669"/>
    <property type="project" value="UniProtKB-UniRule"/>
</dbReference>
<feature type="binding site" evidence="12">
    <location>
        <position position="83"/>
    </location>
    <ligand>
        <name>Zn(2+)</name>
        <dbReference type="ChEBI" id="CHEBI:29105"/>
        <label>1</label>
        <note>catalytic</note>
    </ligand>
</feature>
<comment type="subcellular location">
    <subcellularLocation>
        <location evidence="9">Cytoplasm</location>
    </subcellularLocation>
</comment>
<keyword evidence="6 12" id="KW-0862">Zinc</keyword>
<protein>
    <recommendedName>
        <fullName evidence="9">Ribonuclease J</fullName>
        <shortName evidence="9">RNase J</shortName>
        <ecNumber evidence="9">3.1.-.-</ecNumber>
    </recommendedName>
</protein>
<keyword evidence="3 12" id="KW-0479">Metal-binding</keyword>
<dbReference type="EC" id="3.1.-.-" evidence="9"/>
<dbReference type="InterPro" id="IPR001279">
    <property type="entry name" value="Metallo-B-lactamas"/>
</dbReference>
<evidence type="ECO:0000313" key="15">
    <source>
        <dbReference type="Proteomes" id="UP000515708"/>
    </source>
</evidence>
<organism evidence="14 15">
    <name type="scientific">Microbacterium esteraromaticum</name>
    <dbReference type="NCBI Taxonomy" id="57043"/>
    <lineage>
        <taxon>Bacteria</taxon>
        <taxon>Bacillati</taxon>
        <taxon>Actinomycetota</taxon>
        <taxon>Actinomycetes</taxon>
        <taxon>Micrococcales</taxon>
        <taxon>Microbacteriaceae</taxon>
        <taxon>Microbacterium</taxon>
    </lineage>
</organism>
<dbReference type="Proteomes" id="UP000515708">
    <property type="component" value="Chromosome"/>
</dbReference>
<dbReference type="PANTHER" id="PTHR43694">
    <property type="entry name" value="RIBONUCLEASE J"/>
    <property type="match status" value="1"/>
</dbReference>
<feature type="binding site" evidence="12">
    <location>
        <position position="170"/>
    </location>
    <ligand>
        <name>Zn(2+)</name>
        <dbReference type="ChEBI" id="CHEBI:29105"/>
        <label>1</label>
        <note>catalytic</note>
    </ligand>
</feature>
<dbReference type="Gene3D" id="3.60.15.10">
    <property type="entry name" value="Ribonuclease Z/Hydroxyacylglutathione hydrolase-like"/>
    <property type="match status" value="1"/>
</dbReference>
<feature type="binding site" evidence="9 11">
    <location>
        <begin position="370"/>
        <end position="374"/>
    </location>
    <ligand>
        <name>substrate</name>
    </ligand>
</feature>
<dbReference type="SUPFAM" id="SSF56281">
    <property type="entry name" value="Metallo-hydrolase/oxidoreductase"/>
    <property type="match status" value="1"/>
</dbReference>
<dbReference type="CDD" id="cd07714">
    <property type="entry name" value="RNaseJ_MBL-fold"/>
    <property type="match status" value="1"/>
</dbReference>
<dbReference type="PANTHER" id="PTHR43694:SF1">
    <property type="entry name" value="RIBONUCLEASE J"/>
    <property type="match status" value="1"/>
</dbReference>
<keyword evidence="4 9" id="KW-0255">Endonuclease</keyword>
<keyword evidence="12" id="KW-0106">Calcium</keyword>
<evidence type="ECO:0000256" key="11">
    <source>
        <dbReference type="PIRSR" id="PIRSR004803-2"/>
    </source>
</evidence>
<feature type="binding site" evidence="12">
    <location>
        <position position="86"/>
    </location>
    <ligand>
        <name>Zn(2+)</name>
        <dbReference type="ChEBI" id="CHEBI:29105"/>
        <label>1</label>
        <note>catalytic</note>
    </ligand>
</feature>
<proteinExistence type="inferred from homology"/>
<accession>A0A7D8AKS6</accession>
<evidence type="ECO:0000259" key="13">
    <source>
        <dbReference type="SMART" id="SM00849"/>
    </source>
</evidence>
<dbReference type="Pfam" id="PF22505">
    <property type="entry name" value="RNase_J_b_CASP"/>
    <property type="match status" value="1"/>
</dbReference>
<reference evidence="14 15" key="1">
    <citation type="journal article" date="2020" name="Front. Microbiol.">
        <title>Design of Bacterial Strain-Specific qPCR Assays Using NGS Data and Publicly Available Resources and Its Application to Track Biocontrol Strains.</title>
        <authorList>
            <person name="Hernandez I."/>
            <person name="Sant C."/>
            <person name="Martinez R."/>
            <person name="Fernandez C."/>
        </authorList>
    </citation>
    <scope>NUCLEOTIDE SEQUENCE [LARGE SCALE GENOMIC DNA]</scope>
    <source>
        <strain evidence="14 15">B24</strain>
    </source>
</reference>
<evidence type="ECO:0000256" key="4">
    <source>
        <dbReference type="ARBA" id="ARBA00022759"/>
    </source>
</evidence>
<dbReference type="GO" id="GO:0005737">
    <property type="term" value="C:cytoplasm"/>
    <property type="evidence" value="ECO:0007669"/>
    <property type="project" value="UniProtKB-SubCell"/>
</dbReference>
<dbReference type="GO" id="GO:0004534">
    <property type="term" value="F:5'-3' RNA exonuclease activity"/>
    <property type="evidence" value="ECO:0007669"/>
    <property type="project" value="UniProtKB-UniRule"/>
</dbReference>
<dbReference type="InterPro" id="IPR042173">
    <property type="entry name" value="RNase_J_2"/>
</dbReference>
<evidence type="ECO:0000256" key="5">
    <source>
        <dbReference type="ARBA" id="ARBA00022801"/>
    </source>
</evidence>
<dbReference type="Pfam" id="PF17770">
    <property type="entry name" value="RNase_J_C"/>
    <property type="match status" value="1"/>
</dbReference>
<dbReference type="RefSeq" id="WP_182252958.1">
    <property type="nucleotide sequence ID" value="NZ_CP043732.1"/>
</dbReference>
<dbReference type="GO" id="GO:0004521">
    <property type="term" value="F:RNA endonuclease activity"/>
    <property type="evidence" value="ECO:0007669"/>
    <property type="project" value="UniProtKB-UniRule"/>
</dbReference>
<feature type="binding site" evidence="12">
    <location>
        <position position="58"/>
    </location>
    <ligand>
        <name>Ca(2+)</name>
        <dbReference type="ChEBI" id="CHEBI:29108"/>
    </ligand>
</feature>
<comment type="cofactor">
    <cofactor evidence="12">
        <name>Ca(2+)</name>
        <dbReference type="ChEBI" id="CHEBI:29108"/>
    </cofactor>
    <text evidence="12">Binds 1 Ca(2+) cation per subunit. Seen in 1 crystal structure, it is not clear if it is physiologically important.</text>
</comment>
<dbReference type="EMBL" id="CP043732">
    <property type="protein sequence ID" value="QMU97949.1"/>
    <property type="molecule type" value="Genomic_DNA"/>
</dbReference>
<keyword evidence="5 9" id="KW-0378">Hydrolase</keyword>
<evidence type="ECO:0000256" key="12">
    <source>
        <dbReference type="PIRSR" id="PIRSR004803-3"/>
    </source>
</evidence>
<evidence type="ECO:0000256" key="10">
    <source>
        <dbReference type="PIRSR" id="PIRSR004803-1"/>
    </source>
</evidence>
<dbReference type="InterPro" id="IPR030854">
    <property type="entry name" value="RNase_J_bac"/>
</dbReference>
<dbReference type="Gene3D" id="3.10.20.580">
    <property type="match status" value="1"/>
</dbReference>
<evidence type="ECO:0000256" key="1">
    <source>
        <dbReference type="ARBA" id="ARBA00022490"/>
    </source>
</evidence>
<comment type="similarity">
    <text evidence="9">Belongs to the metallo-beta-lactamase superfamily. RNA-metabolizing metallo-beta-lactamase-like family. Bacterial RNase J subfamily.</text>
</comment>
<dbReference type="NCBIfam" id="TIGR00649">
    <property type="entry name" value="MG423"/>
    <property type="match status" value="1"/>
</dbReference>
<keyword evidence="8 9" id="KW-0694">RNA-binding</keyword>
<feature type="binding site" evidence="12">
    <location>
        <position position="56"/>
    </location>
    <ligand>
        <name>Ca(2+)</name>
        <dbReference type="ChEBI" id="CHEBI:29108"/>
    </ligand>
</feature>
<evidence type="ECO:0000313" key="14">
    <source>
        <dbReference type="EMBL" id="QMU97949.1"/>
    </source>
</evidence>
<keyword evidence="7 9" id="KW-0269">Exonuclease</keyword>
<evidence type="ECO:0000256" key="2">
    <source>
        <dbReference type="ARBA" id="ARBA00022722"/>
    </source>
</evidence>
<dbReference type="GO" id="GO:0008270">
    <property type="term" value="F:zinc ion binding"/>
    <property type="evidence" value="ECO:0007669"/>
    <property type="project" value="InterPro"/>
</dbReference>
<feature type="domain" description="Metallo-beta-lactamase" evidence="13">
    <location>
        <begin position="28"/>
        <end position="222"/>
    </location>
</feature>
<dbReference type="InterPro" id="IPR036866">
    <property type="entry name" value="RibonucZ/Hydroxyglut_hydro"/>
</dbReference>
<feature type="binding site" evidence="12">
    <location>
        <position position="449"/>
    </location>
    <ligand>
        <name>Ca(2+)</name>
        <dbReference type="ChEBI" id="CHEBI:29108"/>
    </ligand>
</feature>
<dbReference type="InterPro" id="IPR004613">
    <property type="entry name" value="RNase_J"/>
</dbReference>
<feature type="binding site" evidence="12">
    <location>
        <position position="85"/>
    </location>
    <ligand>
        <name>Zn(2+)</name>
        <dbReference type="ChEBI" id="CHEBI:29105"/>
        <label>1</label>
        <note>catalytic</note>
    </ligand>
</feature>
<dbReference type="SMART" id="SM00849">
    <property type="entry name" value="Lactamase_B"/>
    <property type="match status" value="1"/>
</dbReference>
<comment type="subunit">
    <text evidence="9">Homodimer, may be a subunit of the RNA degradosome.</text>
</comment>
<evidence type="ECO:0000256" key="8">
    <source>
        <dbReference type="ARBA" id="ARBA00022884"/>
    </source>
</evidence>
<dbReference type="InterPro" id="IPR041636">
    <property type="entry name" value="RNase_J_C"/>
</dbReference>
<evidence type="ECO:0000256" key="9">
    <source>
        <dbReference type="HAMAP-Rule" id="MF_01491"/>
    </source>
</evidence>
<dbReference type="InterPro" id="IPR011108">
    <property type="entry name" value="RMMBL"/>
</dbReference>
<dbReference type="HAMAP" id="MF_01491">
    <property type="entry name" value="RNase_J_bact"/>
    <property type="match status" value="1"/>
</dbReference>
<dbReference type="AlphaFoldDB" id="A0A7D8AKS6"/>
<dbReference type="PIRSF" id="PIRSF004803">
    <property type="entry name" value="RnjA"/>
    <property type="match status" value="1"/>
</dbReference>
<comment type="function">
    <text evidence="9">An RNase that has 5'-3' exonuclease and possibly endonuclease activity. Involved in maturation of rRNA and in some organisms also mRNA maturation and/or decay.</text>
</comment>
<gene>
    <name evidence="9" type="primary">rnj</name>
    <name evidence="14" type="ORF">FVO59_12620</name>
</gene>
<feature type="active site" description="Proton donor" evidence="10">
    <location>
        <position position="202"/>
    </location>
</feature>
<feature type="active site" description="Proton acceptor" evidence="10">
    <location>
        <position position="374"/>
    </location>
</feature>